<feature type="region of interest" description="Disordered" evidence="3">
    <location>
        <begin position="230"/>
        <end position="264"/>
    </location>
</feature>
<keyword evidence="2" id="KW-0413">Isomerase</keyword>
<gene>
    <name evidence="4" type="ORF">PCC79_01720</name>
</gene>
<feature type="compositionally biased region" description="Basic and acidic residues" evidence="3">
    <location>
        <begin position="242"/>
        <end position="258"/>
    </location>
</feature>
<dbReference type="PANTHER" id="PTHR48100:SF1">
    <property type="entry name" value="HISTIDINE PHOSPHATASE FAMILY PROTEIN-RELATED"/>
    <property type="match status" value="1"/>
</dbReference>
<dbReference type="InterPro" id="IPR050275">
    <property type="entry name" value="PGM_Phosphatase"/>
</dbReference>
<dbReference type="Pfam" id="PF00300">
    <property type="entry name" value="His_Phos_1"/>
    <property type="match status" value="1"/>
</dbReference>
<dbReference type="CDD" id="cd07067">
    <property type="entry name" value="HP_PGM_like"/>
    <property type="match status" value="1"/>
</dbReference>
<protein>
    <submittedName>
        <fullName evidence="4">Histidine phosphatase family protein</fullName>
    </submittedName>
</protein>
<name>A0ABZ3C8S5_9ACTN</name>
<sequence length="264" mass="28881">MSPETVASEGTAHGPVELVLVRHGESLGNVADRAAIAAKAHRLDVTDSDEDIALSEEGEAQADALGERVASLPEDERPTVVVSSPYRRARSTAERALAQHPIDVLLDERLRERELGIFDGITWYGIKADHPEESDRRDRVGKFYYRPPGGESWADVVLRIRSLLLELQARYPGERVWLFSHEAVIMAFRYVIEGLDAARVVALQKEEPIANCSMTRYVLTDGALTLVTRDDTSAVEEGGADVTHEEGAAREPDADAPDRAAGAS</sequence>
<dbReference type="RefSeq" id="WP_232548829.1">
    <property type="nucleotide sequence ID" value="NZ_CP115965.1"/>
</dbReference>
<dbReference type="EMBL" id="CP115965">
    <property type="protein sequence ID" value="WZW98955.1"/>
    <property type="molecule type" value="Genomic_DNA"/>
</dbReference>
<evidence type="ECO:0000313" key="5">
    <source>
        <dbReference type="Proteomes" id="UP001434337"/>
    </source>
</evidence>
<accession>A0ABZ3C8S5</accession>
<dbReference type="Proteomes" id="UP001434337">
    <property type="component" value="Chromosome"/>
</dbReference>
<dbReference type="PROSITE" id="PS00175">
    <property type="entry name" value="PG_MUTASE"/>
    <property type="match status" value="1"/>
</dbReference>
<dbReference type="InterPro" id="IPR029033">
    <property type="entry name" value="His_PPase_superfam"/>
</dbReference>
<evidence type="ECO:0000313" key="4">
    <source>
        <dbReference type="EMBL" id="WZW98955.1"/>
    </source>
</evidence>
<evidence type="ECO:0000256" key="1">
    <source>
        <dbReference type="ARBA" id="ARBA00023152"/>
    </source>
</evidence>
<organism evidence="4 5">
    <name type="scientific">Propioniciclava soli</name>
    <dbReference type="NCBI Taxonomy" id="2775081"/>
    <lineage>
        <taxon>Bacteria</taxon>
        <taxon>Bacillati</taxon>
        <taxon>Actinomycetota</taxon>
        <taxon>Actinomycetes</taxon>
        <taxon>Propionibacteriales</taxon>
        <taxon>Propionibacteriaceae</taxon>
        <taxon>Propioniciclava</taxon>
    </lineage>
</organism>
<dbReference type="SMART" id="SM00855">
    <property type="entry name" value="PGAM"/>
    <property type="match status" value="1"/>
</dbReference>
<proteinExistence type="predicted"/>
<keyword evidence="1" id="KW-0324">Glycolysis</keyword>
<dbReference type="InterPro" id="IPR001345">
    <property type="entry name" value="PG/BPGM_mutase_AS"/>
</dbReference>
<dbReference type="SUPFAM" id="SSF53254">
    <property type="entry name" value="Phosphoglycerate mutase-like"/>
    <property type="match status" value="1"/>
</dbReference>
<evidence type="ECO:0000256" key="3">
    <source>
        <dbReference type="SAM" id="MobiDB-lite"/>
    </source>
</evidence>
<dbReference type="Gene3D" id="3.40.50.1240">
    <property type="entry name" value="Phosphoglycerate mutase-like"/>
    <property type="match status" value="1"/>
</dbReference>
<evidence type="ECO:0000256" key="2">
    <source>
        <dbReference type="ARBA" id="ARBA00023235"/>
    </source>
</evidence>
<dbReference type="PANTHER" id="PTHR48100">
    <property type="entry name" value="BROAD-SPECIFICITY PHOSPHATASE YOR283W-RELATED"/>
    <property type="match status" value="1"/>
</dbReference>
<keyword evidence="5" id="KW-1185">Reference proteome</keyword>
<dbReference type="InterPro" id="IPR013078">
    <property type="entry name" value="His_Pase_superF_clade-1"/>
</dbReference>
<reference evidence="4 5" key="1">
    <citation type="journal article" date="2023" name="Environ Microbiome">
        <title>A coral-associated actinobacterium mitigates coral bleaching under heat stress.</title>
        <authorList>
            <person name="Li J."/>
            <person name="Zou Y."/>
            <person name="Li Q."/>
            <person name="Zhang J."/>
            <person name="Bourne D.G."/>
            <person name="Lyu Y."/>
            <person name="Liu C."/>
            <person name="Zhang S."/>
        </authorList>
    </citation>
    <scope>NUCLEOTIDE SEQUENCE [LARGE SCALE GENOMIC DNA]</scope>
    <source>
        <strain evidence="4 5">SCSIO 13291</strain>
    </source>
</reference>